<dbReference type="Pfam" id="PF12452">
    <property type="entry name" value="DUF3685"/>
    <property type="match status" value="1"/>
</dbReference>
<dbReference type="Proteomes" id="UP001604335">
    <property type="component" value="Unassembled WGS sequence"/>
</dbReference>
<reference evidence="3" key="1">
    <citation type="journal article" date="2024" name="Algal Res.">
        <title>Biochemical, toxicological and genomic investigation of a high-biomass producing Limnothrix strain isolated from Italian shallow drinking water reservoir.</title>
        <authorList>
            <person name="Simonazzi M."/>
            <person name="Shishido T.K."/>
            <person name="Delbaje E."/>
            <person name="Wahlsten M."/>
            <person name="Fewer D.P."/>
            <person name="Sivonen K."/>
            <person name="Pezzolesi L."/>
            <person name="Pistocchi R."/>
        </authorList>
    </citation>
    <scope>NUCLEOTIDE SEQUENCE [LARGE SCALE GENOMIC DNA]</scope>
    <source>
        <strain evidence="3">LRLZ20PSL1</strain>
    </source>
</reference>
<feature type="compositionally biased region" description="Polar residues" evidence="1">
    <location>
        <begin position="73"/>
        <end position="89"/>
    </location>
</feature>
<keyword evidence="3" id="KW-1185">Reference proteome</keyword>
<evidence type="ECO:0000256" key="1">
    <source>
        <dbReference type="SAM" id="MobiDB-lite"/>
    </source>
</evidence>
<sequence>MSRPPALSNRQRWFQSQWLEVDRALRDGATLAQRRDRPWWDQWVLAGRQRELRAARSVLGWLAGGIPDPSINMDPTNMDLTNVDPTSWEGSGWDPEGDTASSASVLNSPLGRSATRPINRPPTQPANSAANQAVGGGNPSANASPNRPIGSGAIDPGRNPPPPPEDPASGSTPTALDLTLWRSTLFDDAVARLTVDRLVNLTGSPLEIEILHPDRRRELLALVLRRVERGLEEVRRDRLRGDRLLAQQEALLQTWWVQLLDDFLGDWLTERSTLRSGSGALRLQRDRLLQDWSIVATDILNRAVELGPLLEHLLWGLPLTVDGVTVEAGTGAALDRASALLHNLVLCLACAVVQPVLNRYGDREGLKLALFDRRWLPTREVERFRNDLAWKYRVQRWVSEPKAIYESRYWLLTASDRGIVALPVYAPRNQEWRALSGVPLGVTLLIEARDAIAPRVRATVTLAGRGALMVLQAIGRGLGFIGRGIIQGLGDALDRRKT</sequence>
<feature type="region of interest" description="Disordered" evidence="1">
    <location>
        <begin position="72"/>
        <end position="174"/>
    </location>
</feature>
<protein>
    <submittedName>
        <fullName evidence="2">DUF3685 domain-containing protein</fullName>
    </submittedName>
</protein>
<accession>A0ABW7C9S6</accession>
<name>A0ABW7C9S6_9CYAN</name>
<dbReference type="InterPro" id="IPR022552">
    <property type="entry name" value="UPF_Ycf55"/>
</dbReference>
<gene>
    <name evidence="2" type="ORF">VPK24_09660</name>
</gene>
<evidence type="ECO:0000313" key="2">
    <source>
        <dbReference type="EMBL" id="MFG3817900.1"/>
    </source>
</evidence>
<dbReference type="RefSeq" id="WP_393012597.1">
    <property type="nucleotide sequence ID" value="NZ_JAZAQF010000059.1"/>
</dbReference>
<dbReference type="EMBL" id="JAZAQF010000059">
    <property type="protein sequence ID" value="MFG3817900.1"/>
    <property type="molecule type" value="Genomic_DNA"/>
</dbReference>
<organism evidence="2 3">
    <name type="scientific">Limnothrix redekei LRLZ20PSL1</name>
    <dbReference type="NCBI Taxonomy" id="3112953"/>
    <lineage>
        <taxon>Bacteria</taxon>
        <taxon>Bacillati</taxon>
        <taxon>Cyanobacteriota</taxon>
        <taxon>Cyanophyceae</taxon>
        <taxon>Pseudanabaenales</taxon>
        <taxon>Pseudanabaenaceae</taxon>
        <taxon>Limnothrix</taxon>
    </lineage>
</organism>
<dbReference type="PIRSF" id="PIRSF026434">
    <property type="entry name" value="RR_ycf55_prd"/>
    <property type="match status" value="1"/>
</dbReference>
<dbReference type="InterPro" id="IPR016837">
    <property type="entry name" value="Uncharacterised_Ycf55_cyanobac"/>
</dbReference>
<proteinExistence type="predicted"/>
<evidence type="ECO:0000313" key="3">
    <source>
        <dbReference type="Proteomes" id="UP001604335"/>
    </source>
</evidence>
<comment type="caution">
    <text evidence="2">The sequence shown here is derived from an EMBL/GenBank/DDBJ whole genome shotgun (WGS) entry which is preliminary data.</text>
</comment>